<evidence type="ECO:0000313" key="2">
    <source>
        <dbReference type="Proteomes" id="UP001165296"/>
    </source>
</evidence>
<dbReference type="RefSeq" id="WP_226180671.1">
    <property type="nucleotide sequence ID" value="NZ_JAJADR010000015.1"/>
</dbReference>
<reference evidence="1" key="1">
    <citation type="submission" date="2021-10" db="EMBL/GenBank/DDBJ databases">
        <authorList>
            <person name="Dean J.D."/>
            <person name="Kim M.K."/>
            <person name="Newey C.N."/>
            <person name="Stoker T.S."/>
            <person name="Thompson D.W."/>
            <person name="Grose J.H."/>
        </authorList>
    </citation>
    <scope>NUCLEOTIDE SEQUENCE</scope>
    <source>
        <strain evidence="1">BT178</strain>
    </source>
</reference>
<dbReference type="EMBL" id="JAJADR010000015">
    <property type="protein sequence ID" value="MCB2411118.1"/>
    <property type="molecule type" value="Genomic_DNA"/>
</dbReference>
<keyword evidence="2" id="KW-1185">Reference proteome</keyword>
<organism evidence="1 2">
    <name type="scientific">Hymenobacter lucidus</name>
    <dbReference type="NCBI Taxonomy" id="2880930"/>
    <lineage>
        <taxon>Bacteria</taxon>
        <taxon>Pseudomonadati</taxon>
        <taxon>Bacteroidota</taxon>
        <taxon>Cytophagia</taxon>
        <taxon>Cytophagales</taxon>
        <taxon>Hymenobacteraceae</taxon>
        <taxon>Hymenobacter</taxon>
    </lineage>
</organism>
<dbReference type="Proteomes" id="UP001165296">
    <property type="component" value="Unassembled WGS sequence"/>
</dbReference>
<proteinExistence type="predicted"/>
<protein>
    <submittedName>
        <fullName evidence="1">Uncharacterized protein</fullName>
    </submittedName>
</protein>
<name>A0ABS8AZA4_9BACT</name>
<accession>A0ABS8AZA4</accession>
<evidence type="ECO:0000313" key="1">
    <source>
        <dbReference type="EMBL" id="MCB2411118.1"/>
    </source>
</evidence>
<sequence>MSLKIVKAAAQLEKQDDFHLARLLLLLNAYDKASKNSMEGITKLAKLDFLLRYPTCLDRVLKSQTKVNSIKAAARAQPIEENEIRTIESKMIRFRYGPWDDRYRRWIGLLVAKGLVIAFLDNKTVNLKVTDVGHTVAEQLAEQSEFHQLSTRSELVVQLVGKMAATALKNYIYEIVPEITAMKWGDEISL</sequence>
<comment type="caution">
    <text evidence="1">The sequence shown here is derived from an EMBL/GenBank/DDBJ whole genome shotgun (WGS) entry which is preliminary data.</text>
</comment>
<gene>
    <name evidence="1" type="ORF">LGH74_24235</name>
</gene>